<reference evidence="3" key="1">
    <citation type="journal article" date="2019" name="Int. J. Syst. Evol. Microbiol.">
        <title>The Global Catalogue of Microorganisms (GCM) 10K type strain sequencing project: providing services to taxonomists for standard genome sequencing and annotation.</title>
        <authorList>
            <consortium name="The Broad Institute Genomics Platform"/>
            <consortium name="The Broad Institute Genome Sequencing Center for Infectious Disease"/>
            <person name="Wu L."/>
            <person name="Ma J."/>
        </authorList>
    </citation>
    <scope>NUCLEOTIDE SEQUENCE [LARGE SCALE GENOMIC DNA]</scope>
    <source>
        <strain evidence="3">JCM 30742</strain>
    </source>
</reference>
<comment type="caution">
    <text evidence="2">The sequence shown here is derived from an EMBL/GenBank/DDBJ whole genome shotgun (WGS) entry which is preliminary data.</text>
</comment>
<name>A0ABP7D2V2_9MICC</name>
<dbReference type="Proteomes" id="UP001500752">
    <property type="component" value="Unassembled WGS sequence"/>
</dbReference>
<proteinExistence type="predicted"/>
<feature type="region of interest" description="Disordered" evidence="1">
    <location>
        <begin position="28"/>
        <end position="58"/>
    </location>
</feature>
<gene>
    <name evidence="2" type="ORF">GCM10023081_40930</name>
</gene>
<evidence type="ECO:0000313" key="3">
    <source>
        <dbReference type="Proteomes" id="UP001500752"/>
    </source>
</evidence>
<dbReference type="RefSeq" id="WP_345153789.1">
    <property type="nucleotide sequence ID" value="NZ_BAABEO010000026.1"/>
</dbReference>
<keyword evidence="3" id="KW-1185">Reference proteome</keyword>
<accession>A0ABP7D2V2</accession>
<evidence type="ECO:0000313" key="2">
    <source>
        <dbReference type="EMBL" id="GAA3699928.1"/>
    </source>
</evidence>
<evidence type="ECO:0000256" key="1">
    <source>
        <dbReference type="SAM" id="MobiDB-lite"/>
    </source>
</evidence>
<organism evidence="2 3">
    <name type="scientific">Arthrobacter ginkgonis</name>
    <dbReference type="NCBI Taxonomy" id="1630594"/>
    <lineage>
        <taxon>Bacteria</taxon>
        <taxon>Bacillati</taxon>
        <taxon>Actinomycetota</taxon>
        <taxon>Actinomycetes</taxon>
        <taxon>Micrococcales</taxon>
        <taxon>Micrococcaceae</taxon>
        <taxon>Arthrobacter</taxon>
    </lineage>
</organism>
<protein>
    <submittedName>
        <fullName evidence="2">Uncharacterized protein</fullName>
    </submittedName>
</protein>
<dbReference type="EMBL" id="BAABEO010000026">
    <property type="protein sequence ID" value="GAA3699928.1"/>
    <property type="molecule type" value="Genomic_DNA"/>
</dbReference>
<sequence>MSTNTHSLISGQPFSAELIFAGPETLNVRSQSGVNGSRQSSPAAATVRTPSAFAQQGR</sequence>